<dbReference type="EMBL" id="JARIHO010000025">
    <property type="protein sequence ID" value="KAJ7342418.1"/>
    <property type="molecule type" value="Genomic_DNA"/>
</dbReference>
<sequence>MLPPELASQIFEFAAFLNPECLLQLVLIFLTVQHRMQPLLYLTLAIHPRLSQSHLPRFSLSAVIKLSTSQPEVLRKYTRHACLVNIQPAHPTAVVGVLSRCLVTVDLALIRTVWWKDYTDILSALSLQRFSFCPRPMVHGRSSPDFFDGSLPVFSKVTHLDIDAHWRDWG</sequence>
<gene>
    <name evidence="1" type="ORF">DFH08DRAFT_963173</name>
</gene>
<dbReference type="AlphaFoldDB" id="A0AAD6ZVG0"/>
<protein>
    <submittedName>
        <fullName evidence="1">Uncharacterized protein</fullName>
    </submittedName>
</protein>
<dbReference type="Proteomes" id="UP001218218">
    <property type="component" value="Unassembled WGS sequence"/>
</dbReference>
<evidence type="ECO:0000313" key="2">
    <source>
        <dbReference type="Proteomes" id="UP001218218"/>
    </source>
</evidence>
<comment type="caution">
    <text evidence="1">The sequence shown here is derived from an EMBL/GenBank/DDBJ whole genome shotgun (WGS) entry which is preliminary data.</text>
</comment>
<organism evidence="1 2">
    <name type="scientific">Mycena albidolilacea</name>
    <dbReference type="NCBI Taxonomy" id="1033008"/>
    <lineage>
        <taxon>Eukaryota</taxon>
        <taxon>Fungi</taxon>
        <taxon>Dikarya</taxon>
        <taxon>Basidiomycota</taxon>
        <taxon>Agaricomycotina</taxon>
        <taxon>Agaricomycetes</taxon>
        <taxon>Agaricomycetidae</taxon>
        <taxon>Agaricales</taxon>
        <taxon>Marasmiineae</taxon>
        <taxon>Mycenaceae</taxon>
        <taxon>Mycena</taxon>
    </lineage>
</organism>
<accession>A0AAD6ZVG0</accession>
<reference evidence="1" key="1">
    <citation type="submission" date="2023-03" db="EMBL/GenBank/DDBJ databases">
        <title>Massive genome expansion in bonnet fungi (Mycena s.s.) driven by repeated elements and novel gene families across ecological guilds.</title>
        <authorList>
            <consortium name="Lawrence Berkeley National Laboratory"/>
            <person name="Harder C.B."/>
            <person name="Miyauchi S."/>
            <person name="Viragh M."/>
            <person name="Kuo A."/>
            <person name="Thoen E."/>
            <person name="Andreopoulos B."/>
            <person name="Lu D."/>
            <person name="Skrede I."/>
            <person name="Drula E."/>
            <person name="Henrissat B."/>
            <person name="Morin E."/>
            <person name="Kohler A."/>
            <person name="Barry K."/>
            <person name="LaButti K."/>
            <person name="Morin E."/>
            <person name="Salamov A."/>
            <person name="Lipzen A."/>
            <person name="Mereny Z."/>
            <person name="Hegedus B."/>
            <person name="Baldrian P."/>
            <person name="Stursova M."/>
            <person name="Weitz H."/>
            <person name="Taylor A."/>
            <person name="Grigoriev I.V."/>
            <person name="Nagy L.G."/>
            <person name="Martin F."/>
            <person name="Kauserud H."/>
        </authorList>
    </citation>
    <scope>NUCLEOTIDE SEQUENCE</scope>
    <source>
        <strain evidence="1">CBHHK002</strain>
    </source>
</reference>
<evidence type="ECO:0000313" key="1">
    <source>
        <dbReference type="EMBL" id="KAJ7342418.1"/>
    </source>
</evidence>
<proteinExistence type="predicted"/>
<keyword evidence="2" id="KW-1185">Reference proteome</keyword>
<name>A0AAD6ZVG0_9AGAR</name>